<comment type="subcellular location">
    <subcellularLocation>
        <location evidence="1">Cell membrane</location>
        <topology evidence="1">Multi-pass membrane protein</topology>
    </subcellularLocation>
</comment>
<keyword evidence="2 7" id="KW-0812">Transmembrane</keyword>
<gene>
    <name evidence="10" type="ORF">GK108_09235</name>
</gene>
<dbReference type="AlphaFoldDB" id="A0A6L9L3G0"/>
<dbReference type="SMART" id="SM00382">
    <property type="entry name" value="AAA"/>
    <property type="match status" value="1"/>
</dbReference>
<dbReference type="SUPFAM" id="SSF52540">
    <property type="entry name" value="P-loop containing nucleoside triphosphate hydrolases"/>
    <property type="match status" value="1"/>
</dbReference>
<dbReference type="GO" id="GO:0016887">
    <property type="term" value="F:ATP hydrolysis activity"/>
    <property type="evidence" value="ECO:0007669"/>
    <property type="project" value="InterPro"/>
</dbReference>
<dbReference type="RefSeq" id="WP_163946260.1">
    <property type="nucleotide sequence ID" value="NZ_JAAFZH010000003.1"/>
</dbReference>
<dbReference type="InterPro" id="IPR003439">
    <property type="entry name" value="ABC_transporter-like_ATP-bd"/>
</dbReference>
<dbReference type="Gene3D" id="3.40.50.300">
    <property type="entry name" value="P-loop containing nucleotide triphosphate hydrolases"/>
    <property type="match status" value="1"/>
</dbReference>
<dbReference type="SUPFAM" id="SSF90123">
    <property type="entry name" value="ABC transporter transmembrane region"/>
    <property type="match status" value="1"/>
</dbReference>
<dbReference type="GO" id="GO:0005524">
    <property type="term" value="F:ATP binding"/>
    <property type="evidence" value="ECO:0007669"/>
    <property type="project" value="UniProtKB-KW"/>
</dbReference>
<sequence>MNYDLNQFTGQKAEKNATYKALQKLLALIKDDHRTLTLAFIAVLVNSGLTLLGPTIIGYTIDNYVVTKQFDSVLRNASLLLGMYVVALGTGYTQTRLMGGVGQRTLFKLRNAVFTKLQELPVAFFNQNKAGDLISRVNNDTDKLNLFFAQSLMQFIGSIAMMIGSALFLLFVDLPLGAAALAPALLAWLFTLATSAWVKQKNAINLKSVGGMSAEIQESLNNFKVIVAFNRRDYFRKRFAEVNQQNYQTAVKAGLANNIFMPVYSFSAQLGQLIVLSFGIYLIATNRFSIGLLISFLSYVNNFYNPLRQLATLWSGFQVALAGWDRISQLLSLQTNLQTIHDTSNKTSSALLAFQNVSFGYPNGREVLHTISFELERGKTYALVGPTGGGKTTTASLIARLYDPTSGVVLLDGRDIRSYTPQERTQKIGFILQEPFLFTGTVRDNLLYGNEQYQHYSNEQLATVIRDANLKGLLERFDDGLDTKVQASGEAVSLGQKQLIAFMRAVLRNPDLLILDEATANIDTVTEQLLGEILTNLPERTTRIVIAHRLNTIESADEIFFINTGEVTRAGSLQDAVEMLLHGKRIS</sequence>
<evidence type="ECO:0000256" key="3">
    <source>
        <dbReference type="ARBA" id="ARBA00022741"/>
    </source>
</evidence>
<dbReference type="InterPro" id="IPR039421">
    <property type="entry name" value="Type_1_exporter"/>
</dbReference>
<evidence type="ECO:0000256" key="4">
    <source>
        <dbReference type="ARBA" id="ARBA00022840"/>
    </source>
</evidence>
<evidence type="ECO:0000256" key="2">
    <source>
        <dbReference type="ARBA" id="ARBA00022692"/>
    </source>
</evidence>
<dbReference type="EMBL" id="JAAFZH010000003">
    <property type="protein sequence ID" value="NDU95056.1"/>
    <property type="molecule type" value="Genomic_DNA"/>
</dbReference>
<name>A0A6L9L3G0_9BACT</name>
<dbReference type="CDD" id="cd18547">
    <property type="entry name" value="ABC_6TM_Tm288_like"/>
    <property type="match status" value="1"/>
</dbReference>
<protein>
    <submittedName>
        <fullName evidence="10">ABC transporter ATP-binding protein</fullName>
    </submittedName>
</protein>
<dbReference type="InterPro" id="IPR003593">
    <property type="entry name" value="AAA+_ATPase"/>
</dbReference>
<feature type="transmembrane region" description="Helical" evidence="7">
    <location>
        <begin position="178"/>
        <end position="198"/>
    </location>
</feature>
<dbReference type="Proteomes" id="UP000474175">
    <property type="component" value="Unassembled WGS sequence"/>
</dbReference>
<dbReference type="InterPro" id="IPR027417">
    <property type="entry name" value="P-loop_NTPase"/>
</dbReference>
<dbReference type="PROSITE" id="PS50893">
    <property type="entry name" value="ABC_TRANSPORTER_2"/>
    <property type="match status" value="1"/>
</dbReference>
<proteinExistence type="predicted"/>
<feature type="domain" description="ABC transporter" evidence="8">
    <location>
        <begin position="352"/>
        <end position="586"/>
    </location>
</feature>
<feature type="transmembrane region" description="Helical" evidence="7">
    <location>
        <begin position="152"/>
        <end position="172"/>
    </location>
</feature>
<accession>A0A6L9L3G0</accession>
<dbReference type="Pfam" id="PF00664">
    <property type="entry name" value="ABC_membrane"/>
    <property type="match status" value="1"/>
</dbReference>
<evidence type="ECO:0000256" key="1">
    <source>
        <dbReference type="ARBA" id="ARBA00004651"/>
    </source>
</evidence>
<dbReference type="PANTHER" id="PTHR43394:SF1">
    <property type="entry name" value="ATP-BINDING CASSETTE SUB-FAMILY B MEMBER 10, MITOCHONDRIAL"/>
    <property type="match status" value="1"/>
</dbReference>
<organism evidence="10 11">
    <name type="scientific">Spirosoma terrae</name>
    <dbReference type="NCBI Taxonomy" id="1968276"/>
    <lineage>
        <taxon>Bacteria</taxon>
        <taxon>Pseudomonadati</taxon>
        <taxon>Bacteroidota</taxon>
        <taxon>Cytophagia</taxon>
        <taxon>Cytophagales</taxon>
        <taxon>Cytophagaceae</taxon>
        <taxon>Spirosoma</taxon>
    </lineage>
</organism>
<evidence type="ECO:0000256" key="6">
    <source>
        <dbReference type="ARBA" id="ARBA00023136"/>
    </source>
</evidence>
<evidence type="ECO:0000259" key="9">
    <source>
        <dbReference type="PROSITE" id="PS50929"/>
    </source>
</evidence>
<dbReference type="InterPro" id="IPR011527">
    <property type="entry name" value="ABC1_TM_dom"/>
</dbReference>
<comment type="caution">
    <text evidence="10">The sequence shown here is derived from an EMBL/GenBank/DDBJ whole genome shotgun (WGS) entry which is preliminary data.</text>
</comment>
<keyword evidence="4 10" id="KW-0067">ATP-binding</keyword>
<keyword evidence="5 7" id="KW-1133">Transmembrane helix</keyword>
<dbReference type="Pfam" id="PF00005">
    <property type="entry name" value="ABC_tran"/>
    <property type="match status" value="1"/>
</dbReference>
<feature type="transmembrane region" description="Helical" evidence="7">
    <location>
        <begin position="73"/>
        <end position="92"/>
    </location>
</feature>
<feature type="domain" description="ABC transmembrane type-1" evidence="9">
    <location>
        <begin position="38"/>
        <end position="318"/>
    </location>
</feature>
<evidence type="ECO:0000313" key="10">
    <source>
        <dbReference type="EMBL" id="NDU95056.1"/>
    </source>
</evidence>
<dbReference type="InterPro" id="IPR036640">
    <property type="entry name" value="ABC1_TM_sf"/>
</dbReference>
<keyword evidence="6 7" id="KW-0472">Membrane</keyword>
<feature type="transmembrane region" description="Helical" evidence="7">
    <location>
        <begin position="36"/>
        <end position="61"/>
    </location>
</feature>
<dbReference type="PROSITE" id="PS50929">
    <property type="entry name" value="ABC_TM1F"/>
    <property type="match status" value="1"/>
</dbReference>
<dbReference type="GO" id="GO:0005886">
    <property type="term" value="C:plasma membrane"/>
    <property type="evidence" value="ECO:0007669"/>
    <property type="project" value="UniProtKB-SubCell"/>
</dbReference>
<dbReference type="Gene3D" id="1.20.1560.10">
    <property type="entry name" value="ABC transporter type 1, transmembrane domain"/>
    <property type="match status" value="1"/>
</dbReference>
<keyword evidence="3" id="KW-0547">Nucleotide-binding</keyword>
<feature type="transmembrane region" description="Helical" evidence="7">
    <location>
        <begin position="273"/>
        <end position="300"/>
    </location>
</feature>
<keyword evidence="11" id="KW-1185">Reference proteome</keyword>
<dbReference type="PANTHER" id="PTHR43394">
    <property type="entry name" value="ATP-DEPENDENT PERMEASE MDL1, MITOCHONDRIAL"/>
    <property type="match status" value="1"/>
</dbReference>
<evidence type="ECO:0000259" key="8">
    <source>
        <dbReference type="PROSITE" id="PS50893"/>
    </source>
</evidence>
<reference evidence="10 11" key="1">
    <citation type="submission" date="2020-02" db="EMBL/GenBank/DDBJ databases">
        <title>Draft genome sequence of two Spirosoma agri KCTC 52727 and Spirosoma terrae KCTC 52035.</title>
        <authorList>
            <person name="Rojas J."/>
            <person name="Ambika Manirajan B."/>
            <person name="Suarez C."/>
            <person name="Ratering S."/>
            <person name="Schnell S."/>
        </authorList>
    </citation>
    <scope>NUCLEOTIDE SEQUENCE [LARGE SCALE GENOMIC DNA]</scope>
    <source>
        <strain evidence="10 11">KCTC 52035</strain>
    </source>
</reference>
<evidence type="ECO:0000256" key="7">
    <source>
        <dbReference type="SAM" id="Phobius"/>
    </source>
</evidence>
<evidence type="ECO:0000256" key="5">
    <source>
        <dbReference type="ARBA" id="ARBA00022989"/>
    </source>
</evidence>
<dbReference type="GO" id="GO:0015421">
    <property type="term" value="F:ABC-type oligopeptide transporter activity"/>
    <property type="evidence" value="ECO:0007669"/>
    <property type="project" value="TreeGrafter"/>
</dbReference>
<evidence type="ECO:0000313" key="11">
    <source>
        <dbReference type="Proteomes" id="UP000474175"/>
    </source>
</evidence>